<comment type="similarity">
    <text evidence="2">Belongs to the germin family.</text>
</comment>
<name>A0A6J3LRV6_9PEZI</name>
<dbReference type="InterPro" id="IPR001929">
    <property type="entry name" value="Germin"/>
</dbReference>
<dbReference type="GO" id="GO:0005576">
    <property type="term" value="C:extracellular region"/>
    <property type="evidence" value="ECO:0007669"/>
    <property type="project" value="UniProtKB-SubCell"/>
</dbReference>
<dbReference type="Proteomes" id="UP000504637">
    <property type="component" value="Unplaced"/>
</dbReference>
<organism evidence="9">
    <name type="scientific">Dissoconium aciculare CBS 342.82</name>
    <dbReference type="NCBI Taxonomy" id="1314786"/>
    <lineage>
        <taxon>Eukaryota</taxon>
        <taxon>Fungi</taxon>
        <taxon>Dikarya</taxon>
        <taxon>Ascomycota</taxon>
        <taxon>Pezizomycotina</taxon>
        <taxon>Dothideomycetes</taxon>
        <taxon>Dothideomycetidae</taxon>
        <taxon>Mycosphaerellales</taxon>
        <taxon>Dissoconiaceae</taxon>
        <taxon>Dissoconium</taxon>
    </lineage>
</organism>
<keyword evidence="8" id="KW-1185">Reference proteome</keyword>
<dbReference type="RefSeq" id="XP_033455050.1">
    <property type="nucleotide sequence ID" value="XM_033602050.1"/>
</dbReference>
<evidence type="ECO:0000256" key="3">
    <source>
        <dbReference type="ARBA" id="ARBA00022525"/>
    </source>
</evidence>
<feature type="domain" description="Cupin type-1" evidence="7">
    <location>
        <begin position="45"/>
        <end position="191"/>
    </location>
</feature>
<feature type="compositionally biased region" description="Low complexity" evidence="6">
    <location>
        <begin position="219"/>
        <end position="231"/>
    </location>
</feature>
<dbReference type="Pfam" id="PF00190">
    <property type="entry name" value="Cupin_1"/>
    <property type="match status" value="1"/>
</dbReference>
<evidence type="ECO:0000256" key="6">
    <source>
        <dbReference type="SAM" id="MobiDB-lite"/>
    </source>
</evidence>
<keyword evidence="5" id="KW-0464">Manganese</keyword>
<evidence type="ECO:0000259" key="7">
    <source>
        <dbReference type="SMART" id="SM00835"/>
    </source>
</evidence>
<dbReference type="InterPro" id="IPR011051">
    <property type="entry name" value="RmlC_Cupin_sf"/>
</dbReference>
<dbReference type="Gene3D" id="2.60.120.10">
    <property type="entry name" value="Jelly Rolls"/>
    <property type="match status" value="1"/>
</dbReference>
<keyword evidence="4" id="KW-0479">Metal-binding</keyword>
<dbReference type="CDD" id="cd02241">
    <property type="entry name" value="cupin_OxOx"/>
    <property type="match status" value="1"/>
</dbReference>
<protein>
    <submittedName>
        <fullName evidence="9">RmlC-like cupin</fullName>
    </submittedName>
</protein>
<evidence type="ECO:0000256" key="4">
    <source>
        <dbReference type="ARBA" id="ARBA00022723"/>
    </source>
</evidence>
<dbReference type="AlphaFoldDB" id="A0A6J3LRV6"/>
<dbReference type="PANTHER" id="PTHR31238">
    <property type="entry name" value="GERMIN-LIKE PROTEIN SUBFAMILY 3 MEMBER 3"/>
    <property type="match status" value="1"/>
</dbReference>
<reference evidence="9" key="1">
    <citation type="submission" date="2020-01" db="EMBL/GenBank/DDBJ databases">
        <authorList>
            <consortium name="DOE Joint Genome Institute"/>
            <person name="Haridas S."/>
            <person name="Albert R."/>
            <person name="Binder M."/>
            <person name="Bloem J."/>
            <person name="Labutti K."/>
            <person name="Salamov A."/>
            <person name="Andreopoulos B."/>
            <person name="Baker S.E."/>
            <person name="Barry K."/>
            <person name="Bills G."/>
            <person name="Bluhm B.H."/>
            <person name="Cannon C."/>
            <person name="Castanera R."/>
            <person name="Culley D.E."/>
            <person name="Daum C."/>
            <person name="Ezra D."/>
            <person name="Gonzalez J.B."/>
            <person name="Henrissat B."/>
            <person name="Kuo A."/>
            <person name="Liang C."/>
            <person name="Lipzen A."/>
            <person name="Lutzoni F."/>
            <person name="Magnuson J."/>
            <person name="Mondo S."/>
            <person name="Nolan M."/>
            <person name="Ohm R."/>
            <person name="Pangilinan J."/>
            <person name="Park H.-J."/>
            <person name="Ramirez L."/>
            <person name="Alfaro M."/>
            <person name="Sun H."/>
            <person name="Tritt A."/>
            <person name="Yoshinaga Y."/>
            <person name="Zwiers L.-H."/>
            <person name="Turgeon B.G."/>
            <person name="Goodwin S.B."/>
            <person name="Spatafora J.W."/>
            <person name="Crous P.W."/>
            <person name="Grigoriev I.V."/>
        </authorList>
    </citation>
    <scope>NUCLEOTIDE SEQUENCE</scope>
    <source>
        <strain evidence="9">CBS 342.82</strain>
    </source>
</reference>
<dbReference type="InterPro" id="IPR014710">
    <property type="entry name" value="RmlC-like_jellyroll"/>
</dbReference>
<dbReference type="GO" id="GO:0030145">
    <property type="term" value="F:manganese ion binding"/>
    <property type="evidence" value="ECO:0007669"/>
    <property type="project" value="InterPro"/>
</dbReference>
<accession>A0A6J3LRV6</accession>
<evidence type="ECO:0000256" key="5">
    <source>
        <dbReference type="ARBA" id="ARBA00023211"/>
    </source>
</evidence>
<dbReference type="GeneID" id="54359850"/>
<keyword evidence="3" id="KW-0964">Secreted</keyword>
<evidence type="ECO:0000313" key="9">
    <source>
        <dbReference type="RefSeq" id="XP_033455050.1"/>
    </source>
</evidence>
<evidence type="ECO:0000313" key="8">
    <source>
        <dbReference type="Proteomes" id="UP000504637"/>
    </source>
</evidence>
<dbReference type="InterPro" id="IPR006045">
    <property type="entry name" value="Cupin_1"/>
</dbReference>
<sequence length="244" mass="25237">MAALFIAAITAVDTTINPELNAKLSTSTSQLDRLALLPSNKDWLFDFSTQKPTYNFSPGGVTNMNAATFPAAKGHGLTLAVLNLGPCSMLPPHFHPRGANFVVAISGNTTTYMYEENGAHAITEILTPMKATIFPQGSLHMMVNTGCENAQLISALSSDDAGTSNFGQIFTNGFPSDLINAAWGSNVVNGESQAKMNPPGTGANWGTKECLSRCKVNTTSASAGPAGYSTAAGGGGKGGNGTRS</sequence>
<evidence type="ECO:0000256" key="2">
    <source>
        <dbReference type="ARBA" id="ARBA00007456"/>
    </source>
</evidence>
<reference evidence="9" key="2">
    <citation type="submission" date="2020-04" db="EMBL/GenBank/DDBJ databases">
        <authorList>
            <consortium name="NCBI Genome Project"/>
        </authorList>
    </citation>
    <scope>NUCLEOTIDE SEQUENCE</scope>
    <source>
        <strain evidence="9">CBS 342.82</strain>
    </source>
</reference>
<dbReference type="SUPFAM" id="SSF51182">
    <property type="entry name" value="RmlC-like cupins"/>
    <property type="match status" value="1"/>
</dbReference>
<reference evidence="9" key="3">
    <citation type="submission" date="2025-08" db="UniProtKB">
        <authorList>
            <consortium name="RefSeq"/>
        </authorList>
    </citation>
    <scope>IDENTIFICATION</scope>
    <source>
        <strain evidence="9">CBS 342.82</strain>
    </source>
</reference>
<feature type="region of interest" description="Disordered" evidence="6">
    <location>
        <begin position="219"/>
        <end position="244"/>
    </location>
</feature>
<evidence type="ECO:0000256" key="1">
    <source>
        <dbReference type="ARBA" id="ARBA00004613"/>
    </source>
</evidence>
<dbReference type="OrthoDB" id="1921208at2759"/>
<comment type="subcellular location">
    <subcellularLocation>
        <location evidence="1">Secreted</location>
    </subcellularLocation>
</comment>
<dbReference type="SMART" id="SM00835">
    <property type="entry name" value="Cupin_1"/>
    <property type="match status" value="1"/>
</dbReference>
<feature type="compositionally biased region" description="Gly residues" evidence="6">
    <location>
        <begin position="232"/>
        <end position="244"/>
    </location>
</feature>
<gene>
    <name evidence="9" type="ORF">K489DRAFT_328345</name>
</gene>
<proteinExistence type="inferred from homology"/>